<accession>A0A1H2VCR8</accession>
<proteinExistence type="predicted"/>
<sequence length="85" mass="9893">MSKMFIRTNCPHCKKTAYHDVVVKSMEFKPTFNDGSQMLSYLINNMEVEGTVTEEKIAHLVLQEFIETNIKNIIVFELHKKSSKK</sequence>
<protein>
    <submittedName>
        <fullName evidence="1">Uncharacterized protein</fullName>
    </submittedName>
</protein>
<gene>
    <name evidence="1" type="ORF">SAMN04515625_1344</name>
</gene>
<dbReference type="AlphaFoldDB" id="A0A1H2VCR8"/>
<evidence type="ECO:0000313" key="1">
    <source>
        <dbReference type="EMBL" id="SDW66113.1"/>
    </source>
</evidence>
<name>A0A1H2VCR8_9EURY</name>
<dbReference type="EMBL" id="FNMU01000004">
    <property type="protein sequence ID" value="SDW66113.1"/>
    <property type="molecule type" value="Genomic_DNA"/>
</dbReference>
<organism evidence="1 2">
    <name type="scientific">Methanohalophilus halophilus</name>
    <dbReference type="NCBI Taxonomy" id="2177"/>
    <lineage>
        <taxon>Archaea</taxon>
        <taxon>Methanobacteriati</taxon>
        <taxon>Methanobacteriota</taxon>
        <taxon>Stenosarchaea group</taxon>
        <taxon>Methanomicrobia</taxon>
        <taxon>Methanosarcinales</taxon>
        <taxon>Methanosarcinaceae</taxon>
        <taxon>Methanohalophilus</taxon>
    </lineage>
</organism>
<dbReference type="RefSeq" id="WP_143743581.1">
    <property type="nucleotide sequence ID" value="NZ_FNMU01000004.1"/>
</dbReference>
<evidence type="ECO:0000313" key="2">
    <source>
        <dbReference type="Proteomes" id="UP000198669"/>
    </source>
</evidence>
<reference evidence="1 2" key="1">
    <citation type="submission" date="2016-10" db="EMBL/GenBank/DDBJ databases">
        <authorList>
            <person name="de Groot N.N."/>
        </authorList>
    </citation>
    <scope>NUCLEOTIDE SEQUENCE [LARGE SCALE GENOMIC DNA]</scope>
    <source>
        <strain evidence="1 2">Z-7982</strain>
    </source>
</reference>
<dbReference type="Proteomes" id="UP000198669">
    <property type="component" value="Unassembled WGS sequence"/>
</dbReference>